<evidence type="ECO:0000313" key="3">
    <source>
        <dbReference type="Proteomes" id="UP001597216"/>
    </source>
</evidence>
<comment type="caution">
    <text evidence="2">The sequence shown here is derived from an EMBL/GenBank/DDBJ whole genome shotgun (WGS) entry which is preliminary data.</text>
</comment>
<dbReference type="Gene3D" id="3.30.200.20">
    <property type="entry name" value="Phosphorylase Kinase, domain 1"/>
    <property type="match status" value="1"/>
</dbReference>
<dbReference type="InterPro" id="IPR002575">
    <property type="entry name" value="Aminoglycoside_PTrfase"/>
</dbReference>
<dbReference type="EMBL" id="JBHTLQ010000080">
    <property type="protein sequence ID" value="MFD1192799.1"/>
    <property type="molecule type" value="Genomic_DNA"/>
</dbReference>
<dbReference type="SUPFAM" id="SSF56112">
    <property type="entry name" value="Protein kinase-like (PK-like)"/>
    <property type="match status" value="1"/>
</dbReference>
<dbReference type="InterPro" id="IPR051678">
    <property type="entry name" value="AGP_Transferase"/>
</dbReference>
<gene>
    <name evidence="2" type="ORF">ACFQ27_19580</name>
</gene>
<dbReference type="EC" id="2.7.-.-" evidence="2"/>
<dbReference type="RefSeq" id="WP_377354757.1">
    <property type="nucleotide sequence ID" value="NZ_JBHTLQ010000080.1"/>
</dbReference>
<dbReference type="CDD" id="cd05155">
    <property type="entry name" value="APH_ChoK_like_1"/>
    <property type="match status" value="1"/>
</dbReference>
<evidence type="ECO:0000313" key="2">
    <source>
        <dbReference type="EMBL" id="MFD1192799.1"/>
    </source>
</evidence>
<name>A0ABW3T6L8_9CAUL</name>
<sequence length="304" mass="32241">MPSRIHDDQVSLDEAQVRALLAAQFPQGAGLSLREIAAGTDHALWRLGEDLAVRLPLRASAAAQAQKEQQWLPRLAKGLPLPIPEAIFAGRPSDTYPWAWSVCRWIEGRTPAEGDDLVATARDLGGFVAALRAQESTGGPAAGGHNFGRGLPLATRDTATRQAIAACAGLIDTDAALEAWTRDSAAPVWTGPALWVHGDLCRGNLLLREGRLAAVIDFGGLGLGDPACDLLPAWNLFDAQARAAYRAALAPDEASWVRGRAWALSVALIQLPYYRETLPALAADAMRTIEAVLKDTPPSAPASA</sequence>
<dbReference type="InterPro" id="IPR011009">
    <property type="entry name" value="Kinase-like_dom_sf"/>
</dbReference>
<proteinExistence type="predicted"/>
<dbReference type="PANTHER" id="PTHR21310">
    <property type="entry name" value="AMINOGLYCOSIDE PHOSPHOTRANSFERASE-RELATED-RELATED"/>
    <property type="match status" value="1"/>
</dbReference>
<evidence type="ECO:0000259" key="1">
    <source>
        <dbReference type="Pfam" id="PF01636"/>
    </source>
</evidence>
<dbReference type="Gene3D" id="3.90.1200.10">
    <property type="match status" value="1"/>
</dbReference>
<organism evidence="2 3">
    <name type="scientific">Phenylobacterium conjunctum</name>
    <dbReference type="NCBI Taxonomy" id="1298959"/>
    <lineage>
        <taxon>Bacteria</taxon>
        <taxon>Pseudomonadati</taxon>
        <taxon>Pseudomonadota</taxon>
        <taxon>Alphaproteobacteria</taxon>
        <taxon>Caulobacterales</taxon>
        <taxon>Caulobacteraceae</taxon>
        <taxon>Phenylobacterium</taxon>
    </lineage>
</organism>
<accession>A0ABW3T6L8</accession>
<dbReference type="Pfam" id="PF01636">
    <property type="entry name" value="APH"/>
    <property type="match status" value="1"/>
</dbReference>
<dbReference type="Proteomes" id="UP001597216">
    <property type="component" value="Unassembled WGS sequence"/>
</dbReference>
<keyword evidence="3" id="KW-1185">Reference proteome</keyword>
<dbReference type="GO" id="GO:0016740">
    <property type="term" value="F:transferase activity"/>
    <property type="evidence" value="ECO:0007669"/>
    <property type="project" value="UniProtKB-KW"/>
</dbReference>
<dbReference type="PANTHER" id="PTHR21310:SF42">
    <property type="entry name" value="BIFUNCTIONAL AAC_APH"/>
    <property type="match status" value="1"/>
</dbReference>
<protein>
    <submittedName>
        <fullName evidence="2">Aminoglycoside phosphotransferase family protein</fullName>
        <ecNumber evidence="2">2.7.-.-</ecNumber>
    </submittedName>
</protein>
<reference evidence="3" key="1">
    <citation type="journal article" date="2019" name="Int. J. Syst. Evol. Microbiol.">
        <title>The Global Catalogue of Microorganisms (GCM) 10K type strain sequencing project: providing services to taxonomists for standard genome sequencing and annotation.</title>
        <authorList>
            <consortium name="The Broad Institute Genomics Platform"/>
            <consortium name="The Broad Institute Genome Sequencing Center for Infectious Disease"/>
            <person name="Wu L."/>
            <person name="Ma J."/>
        </authorList>
    </citation>
    <scope>NUCLEOTIDE SEQUENCE [LARGE SCALE GENOMIC DNA]</scope>
    <source>
        <strain evidence="3">CCUG 55074</strain>
    </source>
</reference>
<feature type="domain" description="Aminoglycoside phosphotransferase" evidence="1">
    <location>
        <begin position="33"/>
        <end position="253"/>
    </location>
</feature>
<keyword evidence="2" id="KW-0808">Transferase</keyword>